<evidence type="ECO:0000259" key="2">
    <source>
        <dbReference type="PROSITE" id="PS50110"/>
    </source>
</evidence>
<dbReference type="InterPro" id="IPR011006">
    <property type="entry name" value="CheY-like_superfamily"/>
</dbReference>
<name>A0A3B0VJT3_9ZZZZ</name>
<dbReference type="SUPFAM" id="SSF52172">
    <property type="entry name" value="CheY-like"/>
    <property type="match status" value="1"/>
</dbReference>
<gene>
    <name evidence="3" type="ORF">MNBD_DELTA02-349</name>
</gene>
<keyword evidence="1" id="KW-0597">Phosphoprotein</keyword>
<evidence type="ECO:0000313" key="3">
    <source>
        <dbReference type="EMBL" id="VAW38597.1"/>
    </source>
</evidence>
<dbReference type="PANTHER" id="PTHR44591">
    <property type="entry name" value="STRESS RESPONSE REGULATOR PROTEIN 1"/>
    <property type="match status" value="1"/>
</dbReference>
<dbReference type="SMART" id="SM00448">
    <property type="entry name" value="REC"/>
    <property type="match status" value="1"/>
</dbReference>
<dbReference type="InterPro" id="IPR001789">
    <property type="entry name" value="Sig_transdc_resp-reg_receiver"/>
</dbReference>
<accession>A0A3B0VJT3</accession>
<dbReference type="GO" id="GO:0000160">
    <property type="term" value="P:phosphorelay signal transduction system"/>
    <property type="evidence" value="ECO:0007669"/>
    <property type="project" value="InterPro"/>
</dbReference>
<dbReference type="EMBL" id="UOEZ01000075">
    <property type="protein sequence ID" value="VAW38597.1"/>
    <property type="molecule type" value="Genomic_DNA"/>
</dbReference>
<reference evidence="3" key="1">
    <citation type="submission" date="2018-06" db="EMBL/GenBank/DDBJ databases">
        <authorList>
            <person name="Zhirakovskaya E."/>
        </authorList>
    </citation>
    <scope>NUCLEOTIDE SEQUENCE</scope>
</reference>
<dbReference type="Gene3D" id="3.40.50.2300">
    <property type="match status" value="1"/>
</dbReference>
<dbReference type="PROSITE" id="PS50110">
    <property type="entry name" value="RESPONSE_REGULATORY"/>
    <property type="match status" value="1"/>
</dbReference>
<protein>
    <recommendedName>
        <fullName evidence="2">Response regulatory domain-containing protein</fullName>
    </recommendedName>
</protein>
<dbReference type="AlphaFoldDB" id="A0A3B0VJT3"/>
<organism evidence="3">
    <name type="scientific">hydrothermal vent metagenome</name>
    <dbReference type="NCBI Taxonomy" id="652676"/>
    <lineage>
        <taxon>unclassified sequences</taxon>
        <taxon>metagenomes</taxon>
        <taxon>ecological metagenomes</taxon>
    </lineage>
</organism>
<dbReference type="Pfam" id="PF00072">
    <property type="entry name" value="Response_reg"/>
    <property type="match status" value="1"/>
</dbReference>
<sequence length="154" mass="17722">MSAERSIGKIKLLIVEDDQNTLELYDRSFPEELFEKKLVMNGATALEAYRTWAPDMVILDIMLPVFSGYKVLETLYEEKFESPAITIMATALGRQNDVIDYLKFGASGYIVKPFEKNKIVLQMLEYYKKKHPAKAEATLENYKKLIDTKKQAAR</sequence>
<proteinExistence type="predicted"/>
<evidence type="ECO:0000256" key="1">
    <source>
        <dbReference type="ARBA" id="ARBA00022553"/>
    </source>
</evidence>
<dbReference type="PANTHER" id="PTHR44591:SF3">
    <property type="entry name" value="RESPONSE REGULATORY DOMAIN-CONTAINING PROTEIN"/>
    <property type="match status" value="1"/>
</dbReference>
<dbReference type="InterPro" id="IPR050595">
    <property type="entry name" value="Bact_response_regulator"/>
</dbReference>
<feature type="domain" description="Response regulatory" evidence="2">
    <location>
        <begin position="11"/>
        <end position="127"/>
    </location>
</feature>